<sequence length="639" mass="72627">MKGGGKKVEYEDPEKSLGISEYLASDPIPGWSAVVKARYSDFLVHEVDLDGNIAQLTSTDVPKPKRENEEEEKKSASSNNLESELSELINDESIAKKLMLLLESYDTDNDQEKPTDKFVTLPVLEKSQRKAVHDWVRKSLKNAHADTLDGKIRIWHAKFEKEMPNYKAFGTSKVRGLSDKKKKKIAKANWPSDRGDFLQFVLYKENIDTTTATKEVSRRGSTARIGYAGMKDKRGITSQFCTLYRTTPEEIARGNNHKGGGGNTKQKGYSVTQIGNFQYVKKELRLGSLKGNRFDVILRNVKMLKDDDNSESNRKEILEKAAKSVKDKGFINYFGTQRFGKFKNTHLVGIAVLQGDYKKAVGILMDPTTEDRPDLVKARKDWQERFTYGESKENESSTAKSVLKRLNRFMTAEIAILQSLVKHPFDYKRAFRCIPKNLKMMFLHAVQSIIWNRSTSHRIASMDKDNIMVGDLVPNVKGEKGSPRVHIVTEEDVKEKKYTLEDVVVPVVGSKTVFPTNALDGVIKQLFKEIGVTLDMFQSVQDRDVQVNGDYRKIIIHPKDFDYTIKEYYDPLQPLLQTDLMKIHGEDIVIKPPTNDETPKLIAMVVGFTLPSSSYATIALRELMKCPTSNEFQRELKLE</sequence>
<reference evidence="5 6" key="1">
    <citation type="submission" date="2016-09" db="EMBL/GenBank/DDBJ databases">
        <title>Extensive genetic diversity and differential bi-allelic expression allows diatom success in the polar Southern Ocean.</title>
        <authorList>
            <consortium name="DOE Joint Genome Institute"/>
            <person name="Mock T."/>
            <person name="Otillar R.P."/>
            <person name="Strauss J."/>
            <person name="Dupont C."/>
            <person name="Frickenhaus S."/>
            <person name="Maumus F."/>
            <person name="Mcmullan M."/>
            <person name="Sanges R."/>
            <person name="Schmutz J."/>
            <person name="Toseland A."/>
            <person name="Valas R."/>
            <person name="Veluchamy A."/>
            <person name="Ward B.J."/>
            <person name="Allen A."/>
            <person name="Barry K."/>
            <person name="Falciatore A."/>
            <person name="Ferrante M."/>
            <person name="Fortunato A.E."/>
            <person name="Gloeckner G."/>
            <person name="Gruber A."/>
            <person name="Hipkin R."/>
            <person name="Janech M."/>
            <person name="Kroth P."/>
            <person name="Leese F."/>
            <person name="Lindquist E."/>
            <person name="Lyon B.R."/>
            <person name="Martin J."/>
            <person name="Mayer C."/>
            <person name="Parker M."/>
            <person name="Quesneville H."/>
            <person name="Raymond J."/>
            <person name="Uhlig C."/>
            <person name="Valentin K.U."/>
            <person name="Worden A.Z."/>
            <person name="Armbrust E.V."/>
            <person name="Bowler C."/>
            <person name="Green B."/>
            <person name="Moulton V."/>
            <person name="Van Oosterhout C."/>
            <person name="Grigoriev I."/>
        </authorList>
    </citation>
    <scope>NUCLEOTIDE SEQUENCE [LARGE SCALE GENOMIC DNA]</scope>
    <source>
        <strain evidence="5 6">CCMP1102</strain>
    </source>
</reference>
<proteinExistence type="inferred from homology"/>
<dbReference type="PANTHER" id="PTHR13326:SF21">
    <property type="entry name" value="PSEUDOURIDYLATE SYNTHASE PUS7L"/>
    <property type="match status" value="1"/>
</dbReference>
<evidence type="ECO:0000259" key="4">
    <source>
        <dbReference type="PROSITE" id="PS50984"/>
    </source>
</evidence>
<evidence type="ECO:0000313" key="6">
    <source>
        <dbReference type="Proteomes" id="UP000095751"/>
    </source>
</evidence>
<dbReference type="PROSITE" id="PS50984">
    <property type="entry name" value="TRUD"/>
    <property type="match status" value="1"/>
</dbReference>
<dbReference type="AlphaFoldDB" id="A0A1E7FVK6"/>
<dbReference type="GO" id="GO:0009982">
    <property type="term" value="F:pseudouridine synthase activity"/>
    <property type="evidence" value="ECO:0007669"/>
    <property type="project" value="InterPro"/>
</dbReference>
<dbReference type="NCBIfam" id="TIGR00094">
    <property type="entry name" value="tRNA_TruD_broad"/>
    <property type="match status" value="1"/>
</dbReference>
<dbReference type="FunCoup" id="A0A1E7FVK6">
    <property type="interactions" value="88"/>
</dbReference>
<keyword evidence="6" id="KW-1185">Reference proteome</keyword>
<keyword evidence="2" id="KW-0413">Isomerase</keyword>
<gene>
    <name evidence="5" type="ORF">FRACYDRAFT_179163</name>
</gene>
<dbReference type="PANTHER" id="PTHR13326">
    <property type="entry name" value="TRNA PSEUDOURIDINE SYNTHASE D"/>
    <property type="match status" value="1"/>
</dbReference>
<dbReference type="GO" id="GO:0005634">
    <property type="term" value="C:nucleus"/>
    <property type="evidence" value="ECO:0007669"/>
    <property type="project" value="TreeGrafter"/>
</dbReference>
<dbReference type="GO" id="GO:0003723">
    <property type="term" value="F:RNA binding"/>
    <property type="evidence" value="ECO:0007669"/>
    <property type="project" value="InterPro"/>
</dbReference>
<feature type="compositionally biased region" description="Basic and acidic residues" evidence="3">
    <location>
        <begin position="62"/>
        <end position="75"/>
    </location>
</feature>
<dbReference type="Gene3D" id="3.30.2350.20">
    <property type="entry name" value="TruD, catalytic domain"/>
    <property type="match status" value="2"/>
</dbReference>
<accession>A0A1E7FVK6</accession>
<dbReference type="KEGG" id="fcy:FRACYDRAFT_179163"/>
<protein>
    <submittedName>
        <fullName evidence="5">tRNA pseudouridine synthase D</fullName>
    </submittedName>
</protein>
<dbReference type="Pfam" id="PF01142">
    <property type="entry name" value="TruD"/>
    <property type="match status" value="1"/>
</dbReference>
<dbReference type="SUPFAM" id="SSF55120">
    <property type="entry name" value="Pseudouridine synthase"/>
    <property type="match status" value="1"/>
</dbReference>
<dbReference type="EMBL" id="KV784353">
    <property type="protein sequence ID" value="OEU22145.1"/>
    <property type="molecule type" value="Genomic_DNA"/>
</dbReference>
<organism evidence="5 6">
    <name type="scientific">Fragilariopsis cylindrus CCMP1102</name>
    <dbReference type="NCBI Taxonomy" id="635003"/>
    <lineage>
        <taxon>Eukaryota</taxon>
        <taxon>Sar</taxon>
        <taxon>Stramenopiles</taxon>
        <taxon>Ochrophyta</taxon>
        <taxon>Bacillariophyta</taxon>
        <taxon>Bacillariophyceae</taxon>
        <taxon>Bacillariophycidae</taxon>
        <taxon>Bacillariales</taxon>
        <taxon>Bacillariaceae</taxon>
        <taxon>Fragilariopsis</taxon>
    </lineage>
</organism>
<dbReference type="InterPro" id="IPR001656">
    <property type="entry name" value="PsdUridine_synth_TruD"/>
</dbReference>
<evidence type="ECO:0000256" key="1">
    <source>
        <dbReference type="ARBA" id="ARBA00007953"/>
    </source>
</evidence>
<dbReference type="OrthoDB" id="447290at2759"/>
<dbReference type="InParanoid" id="A0A1E7FVK6"/>
<dbReference type="InterPro" id="IPR042214">
    <property type="entry name" value="TruD_catalytic"/>
</dbReference>
<evidence type="ECO:0000256" key="3">
    <source>
        <dbReference type="SAM" id="MobiDB-lite"/>
    </source>
</evidence>
<evidence type="ECO:0000313" key="5">
    <source>
        <dbReference type="EMBL" id="OEU22145.1"/>
    </source>
</evidence>
<feature type="domain" description="TRUD" evidence="4">
    <location>
        <begin position="329"/>
        <end position="557"/>
    </location>
</feature>
<comment type="similarity">
    <text evidence="1">Belongs to the pseudouridine synthase TruD family.</text>
</comment>
<dbReference type="InterPro" id="IPR020103">
    <property type="entry name" value="PsdUridine_synth_cat_dom_sf"/>
</dbReference>
<dbReference type="CDD" id="cd02576">
    <property type="entry name" value="PseudoU_synth_ScPUS7"/>
    <property type="match status" value="1"/>
</dbReference>
<evidence type="ECO:0000256" key="2">
    <source>
        <dbReference type="ARBA" id="ARBA00023235"/>
    </source>
</evidence>
<dbReference type="GO" id="GO:0001522">
    <property type="term" value="P:pseudouridine synthesis"/>
    <property type="evidence" value="ECO:0007669"/>
    <property type="project" value="InterPro"/>
</dbReference>
<dbReference type="Proteomes" id="UP000095751">
    <property type="component" value="Unassembled WGS sequence"/>
</dbReference>
<name>A0A1E7FVK6_9STRA</name>
<dbReference type="InterPro" id="IPR011760">
    <property type="entry name" value="PsdUridine_synth_TruD_insert"/>
</dbReference>
<feature type="region of interest" description="Disordered" evidence="3">
    <location>
        <begin position="55"/>
        <end position="83"/>
    </location>
</feature>
<dbReference type="PIRSF" id="PIRSF037016">
    <property type="entry name" value="Pseudouridin_synth_euk_prd"/>
    <property type="match status" value="1"/>
</dbReference>